<keyword evidence="2" id="KW-0812">Transmembrane</keyword>
<name>A0A4R5KRT8_9BACL</name>
<dbReference type="AlphaFoldDB" id="A0A4R5KRT8"/>
<dbReference type="Proteomes" id="UP000295636">
    <property type="component" value="Unassembled WGS sequence"/>
</dbReference>
<dbReference type="OrthoDB" id="2643326at2"/>
<dbReference type="InterPro" id="IPR025028">
    <property type="entry name" value="DUF3951"/>
</dbReference>
<gene>
    <name evidence="3" type="ORF">E1757_14075</name>
</gene>
<comment type="caution">
    <text evidence="3">The sequence shown here is derived from an EMBL/GenBank/DDBJ whole genome shotgun (WGS) entry which is preliminary data.</text>
</comment>
<keyword evidence="2" id="KW-1133">Transmembrane helix</keyword>
<evidence type="ECO:0000256" key="1">
    <source>
        <dbReference type="SAM" id="MobiDB-lite"/>
    </source>
</evidence>
<keyword evidence="4" id="KW-1185">Reference proteome</keyword>
<feature type="region of interest" description="Disordered" evidence="1">
    <location>
        <begin position="65"/>
        <end position="89"/>
    </location>
</feature>
<dbReference type="Pfam" id="PF13131">
    <property type="entry name" value="DUF3951"/>
    <property type="match status" value="1"/>
</dbReference>
<feature type="compositionally biased region" description="Basic and acidic residues" evidence="1">
    <location>
        <begin position="79"/>
        <end position="89"/>
    </location>
</feature>
<dbReference type="EMBL" id="SMRT01000005">
    <property type="protein sequence ID" value="TDF97718.1"/>
    <property type="molecule type" value="Genomic_DNA"/>
</dbReference>
<organism evidence="3 4">
    <name type="scientific">Paenibacillus piri</name>
    <dbReference type="NCBI Taxonomy" id="2547395"/>
    <lineage>
        <taxon>Bacteria</taxon>
        <taxon>Bacillati</taxon>
        <taxon>Bacillota</taxon>
        <taxon>Bacilli</taxon>
        <taxon>Bacillales</taxon>
        <taxon>Paenibacillaceae</taxon>
        <taxon>Paenibacillus</taxon>
    </lineage>
</organism>
<accession>A0A4R5KRT8</accession>
<reference evidence="3 4" key="1">
    <citation type="submission" date="2019-03" db="EMBL/GenBank/DDBJ databases">
        <title>This is whole genome sequence of Paenibacillus sp MS74 strain.</title>
        <authorList>
            <person name="Trinh H.N."/>
        </authorList>
    </citation>
    <scope>NUCLEOTIDE SEQUENCE [LARGE SCALE GENOMIC DNA]</scope>
    <source>
        <strain evidence="3 4">MS74</strain>
    </source>
</reference>
<keyword evidence="2" id="KW-0472">Membrane</keyword>
<evidence type="ECO:0000313" key="4">
    <source>
        <dbReference type="Proteomes" id="UP000295636"/>
    </source>
</evidence>
<evidence type="ECO:0000313" key="3">
    <source>
        <dbReference type="EMBL" id="TDF97718.1"/>
    </source>
</evidence>
<proteinExistence type="predicted"/>
<protein>
    <submittedName>
        <fullName evidence="3">DUF3951 domain-containing protein</fullName>
    </submittedName>
</protein>
<sequence length="89" mass="10313">MRIWYTTAKKGLIAVDITSIILLALIGPVFILIIYIMTKAVIKKNIPDSRYQPFDYIMGQTSVQVQEQKEEKEDEDEHGDDKDKNLKKQ</sequence>
<evidence type="ECO:0000256" key="2">
    <source>
        <dbReference type="SAM" id="Phobius"/>
    </source>
</evidence>
<feature type="transmembrane region" description="Helical" evidence="2">
    <location>
        <begin position="12"/>
        <end position="37"/>
    </location>
</feature>